<evidence type="ECO:0000313" key="10">
    <source>
        <dbReference type="Proteomes" id="UP000275225"/>
    </source>
</evidence>
<sequence>MVGIVSTAARASAQGDFSIPPWLLPLLQRLAGVAGILALLELITRTGIVNPRYFPPMSTVFARLAEEAVSARLWSDVLLTLQGWAAGLGIATLVGVLLGMVAGLWDPVFHGLRPIVEFLRPVPSVALIPLAILMFGAGMESKIFMAAFAATWPILIQSMYGVRDLDPVQMETARSYRIPGPMRFRRVLLPSALPYIATGMRVSSATALALAVSTELIIGAPGLGQTINIARASGAPDLMYALIVVAGLLGWLLNIVFVRVEGSLLRWHPTYREVAQ</sequence>
<keyword evidence="2 7" id="KW-0813">Transport</keyword>
<dbReference type="InterPro" id="IPR000515">
    <property type="entry name" value="MetI-like"/>
</dbReference>
<dbReference type="SUPFAM" id="SSF161098">
    <property type="entry name" value="MetI-like"/>
    <property type="match status" value="1"/>
</dbReference>
<keyword evidence="5" id="KW-1133">Transmembrane helix</keyword>
<evidence type="ECO:0000256" key="2">
    <source>
        <dbReference type="ARBA" id="ARBA00022448"/>
    </source>
</evidence>
<organism evidence="9 10">
    <name type="scientific">Aeromicrobium camelliae</name>
    <dbReference type="NCBI Taxonomy" id="1538144"/>
    <lineage>
        <taxon>Bacteria</taxon>
        <taxon>Bacillati</taxon>
        <taxon>Actinomycetota</taxon>
        <taxon>Actinomycetes</taxon>
        <taxon>Propionibacteriales</taxon>
        <taxon>Nocardioidaceae</taxon>
        <taxon>Aeromicrobium</taxon>
    </lineage>
</organism>
<evidence type="ECO:0000256" key="1">
    <source>
        <dbReference type="ARBA" id="ARBA00004651"/>
    </source>
</evidence>
<dbReference type="OrthoDB" id="9801163at2"/>
<feature type="domain" description="ABC transmembrane type-1" evidence="8">
    <location>
        <begin position="77"/>
        <end position="261"/>
    </location>
</feature>
<name>A0A3N6WPQ9_9ACTN</name>
<evidence type="ECO:0000256" key="7">
    <source>
        <dbReference type="RuleBase" id="RU363032"/>
    </source>
</evidence>
<evidence type="ECO:0000256" key="5">
    <source>
        <dbReference type="ARBA" id="ARBA00022989"/>
    </source>
</evidence>
<evidence type="ECO:0000256" key="6">
    <source>
        <dbReference type="ARBA" id="ARBA00023136"/>
    </source>
</evidence>
<keyword evidence="10" id="KW-1185">Reference proteome</keyword>
<evidence type="ECO:0000256" key="4">
    <source>
        <dbReference type="ARBA" id="ARBA00022692"/>
    </source>
</evidence>
<reference evidence="9 10" key="1">
    <citation type="submission" date="2018-11" db="EMBL/GenBank/DDBJ databases">
        <authorList>
            <person name="Li F."/>
        </authorList>
    </citation>
    <scope>NUCLEOTIDE SEQUENCE [LARGE SCALE GENOMIC DNA]</scope>
    <source>
        <strain evidence="9 10">YS17T</strain>
    </source>
</reference>
<dbReference type="AlphaFoldDB" id="A0A3N6WPQ9"/>
<keyword evidence="3" id="KW-1003">Cell membrane</keyword>
<comment type="similarity">
    <text evidence="7">Belongs to the binding-protein-dependent transport system permease family.</text>
</comment>
<keyword evidence="6" id="KW-0472">Membrane</keyword>
<dbReference type="GO" id="GO:0055085">
    <property type="term" value="P:transmembrane transport"/>
    <property type="evidence" value="ECO:0007669"/>
    <property type="project" value="InterPro"/>
</dbReference>
<dbReference type="PANTHER" id="PTHR30151">
    <property type="entry name" value="ALKANE SULFONATE ABC TRANSPORTER-RELATED, MEMBRANE SUBUNIT"/>
    <property type="match status" value="1"/>
</dbReference>
<evidence type="ECO:0000313" key="9">
    <source>
        <dbReference type="EMBL" id="RQN09280.1"/>
    </source>
</evidence>
<dbReference type="PROSITE" id="PS50928">
    <property type="entry name" value="ABC_TM1"/>
    <property type="match status" value="1"/>
</dbReference>
<proteinExistence type="inferred from homology"/>
<dbReference type="PANTHER" id="PTHR30151:SF0">
    <property type="entry name" value="ABC TRANSPORTER PERMEASE PROTEIN MJ0413-RELATED"/>
    <property type="match status" value="1"/>
</dbReference>
<evidence type="ECO:0000256" key="3">
    <source>
        <dbReference type="ARBA" id="ARBA00022475"/>
    </source>
</evidence>
<protein>
    <submittedName>
        <fullName evidence="9">ABC transporter permease</fullName>
    </submittedName>
</protein>
<dbReference type="Proteomes" id="UP000275225">
    <property type="component" value="Unassembled WGS sequence"/>
</dbReference>
<dbReference type="CDD" id="cd06261">
    <property type="entry name" value="TM_PBP2"/>
    <property type="match status" value="1"/>
</dbReference>
<comment type="caution">
    <text evidence="9">The sequence shown here is derived from an EMBL/GenBank/DDBJ whole genome shotgun (WGS) entry which is preliminary data.</text>
</comment>
<evidence type="ECO:0000259" key="8">
    <source>
        <dbReference type="PROSITE" id="PS50928"/>
    </source>
</evidence>
<accession>A0A3N6WPQ9</accession>
<comment type="subcellular location">
    <subcellularLocation>
        <location evidence="1 7">Cell membrane</location>
        <topology evidence="1 7">Multi-pass membrane protein</topology>
    </subcellularLocation>
</comment>
<dbReference type="InterPro" id="IPR035906">
    <property type="entry name" value="MetI-like_sf"/>
</dbReference>
<dbReference type="RefSeq" id="WP_124235735.1">
    <property type="nucleotide sequence ID" value="NZ_JBHUFI010000009.1"/>
</dbReference>
<keyword evidence="4" id="KW-0812">Transmembrane</keyword>
<gene>
    <name evidence="9" type="ORF">EHW97_03265</name>
</gene>
<dbReference type="EMBL" id="RQJX01000003">
    <property type="protein sequence ID" value="RQN09280.1"/>
    <property type="molecule type" value="Genomic_DNA"/>
</dbReference>
<dbReference type="GO" id="GO:0005886">
    <property type="term" value="C:plasma membrane"/>
    <property type="evidence" value="ECO:0007669"/>
    <property type="project" value="UniProtKB-SubCell"/>
</dbReference>
<dbReference type="Gene3D" id="1.10.3720.10">
    <property type="entry name" value="MetI-like"/>
    <property type="match status" value="1"/>
</dbReference>
<dbReference type="Pfam" id="PF00528">
    <property type="entry name" value="BPD_transp_1"/>
    <property type="match status" value="1"/>
</dbReference>